<dbReference type="PANTHER" id="PTHR32329:SF4">
    <property type="entry name" value="ACTIVATOR OF 2-HYDROXYACYL-COA DEHYDRATASE"/>
    <property type="match status" value="1"/>
</dbReference>
<accession>A0A140DWL5</accession>
<dbReference type="STRING" id="1702221.AALO17_19080"/>
<dbReference type="EMBL" id="CP011391">
    <property type="protein sequence ID" value="AMK55042.1"/>
    <property type="molecule type" value="Genomic_DNA"/>
</dbReference>
<dbReference type="InterPro" id="IPR051805">
    <property type="entry name" value="Dehydratase_Activator_Redct"/>
</dbReference>
<name>A0A140DWL5_9FIRM</name>
<reference evidence="1 2" key="1">
    <citation type="journal article" date="2016" name="Gut Pathog.">
        <title>Whole genome sequencing of "Faecalibaculum rodentium" ALO17, isolated from C57BL/6J laboratory mouse feces.</title>
        <authorList>
            <person name="Lim S."/>
            <person name="Chang D.H."/>
            <person name="Ahn S."/>
            <person name="Kim B.C."/>
        </authorList>
    </citation>
    <scope>NUCLEOTIDE SEQUENCE [LARGE SCALE GENOMIC DNA]</scope>
    <source>
        <strain evidence="1 2">Alo17</strain>
    </source>
</reference>
<gene>
    <name evidence="1" type="ORF">AALO17_19080</name>
</gene>
<dbReference type="Proteomes" id="UP000069771">
    <property type="component" value="Chromosome"/>
</dbReference>
<dbReference type="PANTHER" id="PTHR32329">
    <property type="entry name" value="BIFUNCTIONAL PROTEIN [INCLUDES 2-HYDROXYACYL-COA DEHYDRATASE (N-TER) AND ITS ACTIVATOR DOMAIN (C_TERM)-RELATED"/>
    <property type="match status" value="1"/>
</dbReference>
<evidence type="ECO:0000313" key="1">
    <source>
        <dbReference type="EMBL" id="AMK55042.1"/>
    </source>
</evidence>
<dbReference type="SUPFAM" id="SSF53067">
    <property type="entry name" value="Actin-like ATPase domain"/>
    <property type="match status" value="1"/>
</dbReference>
<dbReference type="InterPro" id="IPR043129">
    <property type="entry name" value="ATPase_NBD"/>
</dbReference>
<protein>
    <submittedName>
        <fullName evidence="1">2-hydroxyglutaryl-CoA dehydratase D-component-like protein</fullName>
    </submittedName>
</protein>
<sequence>MHRIGLDIGSTTIKTVVLDETGHVCHTQYERHFSRIAEKAREVLLALGKKFPGKHRLCISGSAGIGLSEQLGIPFAQEVFATRTGVTTLRPDADVVIELGGRRCQDPLSDRRHGFLHERLLRRRDRRLH</sequence>
<dbReference type="Gene3D" id="3.30.420.40">
    <property type="match status" value="1"/>
</dbReference>
<dbReference type="RefSeq" id="WP_236940465.1">
    <property type="nucleotide sequence ID" value="NZ_CP011391.1"/>
</dbReference>
<dbReference type="KEGG" id="fro:AALO17_19080"/>
<dbReference type="GeneID" id="78479352"/>
<organism evidence="1 2">
    <name type="scientific">Faecalibaculum rodentium</name>
    <dbReference type="NCBI Taxonomy" id="1702221"/>
    <lineage>
        <taxon>Bacteria</taxon>
        <taxon>Bacillati</taxon>
        <taxon>Bacillota</taxon>
        <taxon>Erysipelotrichia</taxon>
        <taxon>Erysipelotrichales</taxon>
        <taxon>Erysipelotrichaceae</taxon>
        <taxon>Faecalibaculum</taxon>
    </lineage>
</organism>
<dbReference type="AlphaFoldDB" id="A0A140DWL5"/>
<dbReference type="PATRIC" id="fig|1702221.3.peg.1859"/>
<evidence type="ECO:0000313" key="2">
    <source>
        <dbReference type="Proteomes" id="UP000069771"/>
    </source>
</evidence>
<keyword evidence="2" id="KW-1185">Reference proteome</keyword>
<proteinExistence type="predicted"/>